<gene>
    <name evidence="3" type="ORF">IFO67_04820</name>
</gene>
<evidence type="ECO:0000256" key="2">
    <source>
        <dbReference type="SAM" id="Phobius"/>
    </source>
</evidence>
<feature type="transmembrane region" description="Helical" evidence="2">
    <location>
        <begin position="142"/>
        <end position="171"/>
    </location>
</feature>
<feature type="transmembrane region" description="Helical" evidence="2">
    <location>
        <begin position="28"/>
        <end position="49"/>
    </location>
</feature>
<feature type="transmembrane region" description="Helical" evidence="2">
    <location>
        <begin position="55"/>
        <end position="81"/>
    </location>
</feature>
<sequence>MTDTTSRQTGELLGTLLHAGEAWRNWRALLALCATAALAVLVLGVGSAGAARGNILLTLFASFVAIGVLLTGVSTAGVLLMDQATGAVQRELRAALTDGLFCALRFVLLGVGAVVLTALYGLAVSLVLFLCKIPGLGPVLYAILFPLLALASAFYLAACYLFFLLAGPALWSGASLRQTLARLYTLILRKPVQAAIAALMLSLLVFVAGFVLFGVASSGVFFVTGLSAAILDFGPAFGPMMSHGAAGMGGSALAGMMGAGLVYALVGAAVFAVMIHGSCGIYRHLTADLDFSEAEATLDEGMRRTREKAAQLRQEAERRARDAQEEVRRRAGAARAAVAERGTGRQTPDDPAPPPAASDAPDEAPRTEAEAAACPVCGAAVGPQDAFCGQCGHRLTASS</sequence>
<comment type="caution">
    <text evidence="3">The sequence shown here is derived from an EMBL/GenBank/DDBJ whole genome shotgun (WGS) entry which is preliminary data.</text>
</comment>
<accession>A0ABR9B7E9</accession>
<dbReference type="RefSeq" id="WP_187716991.1">
    <property type="nucleotide sequence ID" value="NZ_JACTAH010000001.1"/>
</dbReference>
<feature type="compositionally biased region" description="Low complexity" evidence="1">
    <location>
        <begin position="333"/>
        <end position="345"/>
    </location>
</feature>
<proteinExistence type="predicted"/>
<protein>
    <submittedName>
        <fullName evidence="3">Zinc ribbon domain-containing protein</fullName>
    </submittedName>
</protein>
<feature type="transmembrane region" description="Helical" evidence="2">
    <location>
        <begin position="219"/>
        <end position="240"/>
    </location>
</feature>
<dbReference type="Proteomes" id="UP000603602">
    <property type="component" value="Unassembled WGS sequence"/>
</dbReference>
<dbReference type="EMBL" id="JACYTO010000001">
    <property type="protein sequence ID" value="MBD8502197.1"/>
    <property type="molecule type" value="Genomic_DNA"/>
</dbReference>
<evidence type="ECO:0000313" key="4">
    <source>
        <dbReference type="Proteomes" id="UP000603602"/>
    </source>
</evidence>
<reference evidence="4" key="1">
    <citation type="submission" date="2023-07" db="EMBL/GenBank/DDBJ databases">
        <title>Thauera sp. CAU 1555 isolated from sand of Yaerae Beach.</title>
        <authorList>
            <person name="Kim W."/>
        </authorList>
    </citation>
    <scope>NUCLEOTIDE SEQUENCE [LARGE SCALE GENOMIC DNA]</scope>
    <source>
        <strain evidence="4">CAU 1555</strain>
    </source>
</reference>
<keyword evidence="2" id="KW-0472">Membrane</keyword>
<evidence type="ECO:0000313" key="3">
    <source>
        <dbReference type="EMBL" id="MBD8502197.1"/>
    </source>
</evidence>
<evidence type="ECO:0000256" key="1">
    <source>
        <dbReference type="SAM" id="MobiDB-lite"/>
    </source>
</evidence>
<feature type="transmembrane region" description="Helical" evidence="2">
    <location>
        <begin position="192"/>
        <end position="213"/>
    </location>
</feature>
<name>A0ABR9B7E9_9RHOO</name>
<feature type="compositionally biased region" description="Basic and acidic residues" evidence="1">
    <location>
        <begin position="313"/>
        <end position="329"/>
    </location>
</feature>
<keyword evidence="4" id="KW-1185">Reference proteome</keyword>
<keyword evidence="2" id="KW-0812">Transmembrane</keyword>
<organism evidence="3 4">
    <name type="scientific">Thauera sedimentorum</name>
    <dbReference type="NCBI Taxonomy" id="2767595"/>
    <lineage>
        <taxon>Bacteria</taxon>
        <taxon>Pseudomonadati</taxon>
        <taxon>Pseudomonadota</taxon>
        <taxon>Betaproteobacteria</taxon>
        <taxon>Rhodocyclales</taxon>
        <taxon>Zoogloeaceae</taxon>
        <taxon>Thauera</taxon>
    </lineage>
</organism>
<feature type="transmembrane region" description="Helical" evidence="2">
    <location>
        <begin position="252"/>
        <end position="275"/>
    </location>
</feature>
<feature type="transmembrane region" description="Helical" evidence="2">
    <location>
        <begin position="102"/>
        <end position="130"/>
    </location>
</feature>
<feature type="region of interest" description="Disordered" evidence="1">
    <location>
        <begin position="313"/>
        <end position="371"/>
    </location>
</feature>
<keyword evidence="2" id="KW-1133">Transmembrane helix</keyword>